<dbReference type="InterPro" id="IPR038377">
    <property type="entry name" value="Na/Glc_symporter_sf"/>
</dbReference>
<dbReference type="EMBL" id="CAQQ02015090">
    <property type="status" value="NOT_ANNOTATED_CDS"/>
    <property type="molecule type" value="Genomic_DNA"/>
</dbReference>
<evidence type="ECO:0000256" key="8">
    <source>
        <dbReference type="ARBA" id="ARBA00023065"/>
    </source>
</evidence>
<keyword evidence="9 12" id="KW-0472">Membrane</keyword>
<evidence type="ECO:0000256" key="9">
    <source>
        <dbReference type="ARBA" id="ARBA00023136"/>
    </source>
</evidence>
<feature type="transmembrane region" description="Helical" evidence="12">
    <location>
        <begin position="186"/>
        <end position="209"/>
    </location>
</feature>
<dbReference type="PANTHER" id="PTHR42985:SF5">
    <property type="entry name" value="FI02094P-RELATED"/>
    <property type="match status" value="1"/>
</dbReference>
<keyword evidence="7" id="KW-0915">Sodium</keyword>
<feature type="transmembrane region" description="Helical" evidence="12">
    <location>
        <begin position="446"/>
        <end position="475"/>
    </location>
</feature>
<reference evidence="14" key="1">
    <citation type="submission" date="2013-02" db="EMBL/GenBank/DDBJ databases">
        <authorList>
            <person name="Hughes D."/>
        </authorList>
    </citation>
    <scope>NUCLEOTIDE SEQUENCE</scope>
    <source>
        <strain>Durham</strain>
        <strain evidence="14">NC isolate 2 -- Noor lab</strain>
    </source>
</reference>
<comment type="subcellular location">
    <subcellularLocation>
        <location evidence="1">Cell membrane</location>
        <topology evidence="1">Multi-pass membrane protein</topology>
    </subcellularLocation>
</comment>
<accession>T1GHV9</accession>
<feature type="transmembrane region" description="Helical" evidence="12">
    <location>
        <begin position="76"/>
        <end position="95"/>
    </location>
</feature>
<comment type="similarity">
    <text evidence="2 11">Belongs to the sodium:solute symporter (SSF) (TC 2.A.21) family.</text>
</comment>
<keyword evidence="6 12" id="KW-1133">Transmembrane helix</keyword>
<dbReference type="HOGENOM" id="CLU_018808_11_1_1"/>
<keyword evidence="10" id="KW-0739">Sodium transport</keyword>
<dbReference type="PANTHER" id="PTHR42985">
    <property type="entry name" value="SODIUM-COUPLED MONOCARBOXYLATE TRANSPORTER"/>
    <property type="match status" value="1"/>
</dbReference>
<keyword evidence="8" id="KW-0406">Ion transport</keyword>
<keyword evidence="14" id="KW-1185">Reference proteome</keyword>
<feature type="transmembrane region" description="Helical" evidence="12">
    <location>
        <begin position="535"/>
        <end position="557"/>
    </location>
</feature>
<sequence>MSSNNFKKNSTIILSVEDVKKSLQKFGLFDYSVFLFMLMGCSLIGIYFAWKMQKNKSKKNCKQEDDYLVGGRNMKIFPVSMSLIASFVSGITLLGTPTEIYLYGIQYMYVAFAIVVMGIVMHFIYLPVFHELKLTSTYQYLETRFDRRIRLFGSLLFVFGSMLWLPIVIYVPALAFNQATGANVHLITPIVCVVCIFYTCVGGLQAVVWTDVIQTVFMFGAMLLVIIKGTRDVGGINVVMERAFASERIESINTTFDLTERHTIYSLIIGGFPQWLKSNAVSQNMVQRYLSLPTLRNAKTALWIFVIGVIILLGICCYSGLLIFATFHDCDPLSTKLAKAKDQLLPLLVMQTLSDYPGLPGLFVAGVFSAALSSLSTGLNSMSAVVLEDLVKSFTKKPLGDKQTAFIMRAVVVIVGAICVGLVFVVERLGTVLQLSMSLGAVTNGPLLGIFTMAVAIPWGAIIGGSTSLVFMGWLCTKAQSAIRSGELFFETKPLNTDGCQYEFSDVKNIMHLNSTLEIENNIEGFSFNIYHISYLFYTLLGCLISVVIAVIASLILGPNKPSEVDPSLLAPIIRKFIKYPDKENKNKFSETKI</sequence>
<keyword evidence="5 12" id="KW-0812">Transmembrane</keyword>
<dbReference type="GO" id="GO:0015293">
    <property type="term" value="F:symporter activity"/>
    <property type="evidence" value="ECO:0007669"/>
    <property type="project" value="TreeGrafter"/>
</dbReference>
<dbReference type="InterPro" id="IPR001734">
    <property type="entry name" value="Na/solute_symporter"/>
</dbReference>
<organism evidence="13 14">
    <name type="scientific">Megaselia scalaris</name>
    <name type="common">Humpbacked fly</name>
    <name type="synonym">Phora scalaris</name>
    <dbReference type="NCBI Taxonomy" id="36166"/>
    <lineage>
        <taxon>Eukaryota</taxon>
        <taxon>Metazoa</taxon>
        <taxon>Ecdysozoa</taxon>
        <taxon>Arthropoda</taxon>
        <taxon>Hexapoda</taxon>
        <taxon>Insecta</taxon>
        <taxon>Pterygota</taxon>
        <taxon>Neoptera</taxon>
        <taxon>Endopterygota</taxon>
        <taxon>Diptera</taxon>
        <taxon>Brachycera</taxon>
        <taxon>Muscomorpha</taxon>
        <taxon>Platypezoidea</taxon>
        <taxon>Phoridae</taxon>
        <taxon>Megaseliini</taxon>
        <taxon>Megaselia</taxon>
    </lineage>
</organism>
<feature type="transmembrane region" description="Helical" evidence="12">
    <location>
        <begin position="406"/>
        <end position="426"/>
    </location>
</feature>
<dbReference type="InterPro" id="IPR051163">
    <property type="entry name" value="Sodium:Solute_Symporter_SSF"/>
</dbReference>
<feature type="transmembrane region" description="Helical" evidence="12">
    <location>
        <begin position="31"/>
        <end position="50"/>
    </location>
</feature>
<evidence type="ECO:0000256" key="3">
    <source>
        <dbReference type="ARBA" id="ARBA00022448"/>
    </source>
</evidence>
<evidence type="ECO:0000313" key="14">
    <source>
        <dbReference type="Proteomes" id="UP000015102"/>
    </source>
</evidence>
<evidence type="ECO:0000256" key="1">
    <source>
        <dbReference type="ARBA" id="ARBA00004651"/>
    </source>
</evidence>
<dbReference type="CDD" id="cd11492">
    <property type="entry name" value="SLC5sbd_NIS-SMVT"/>
    <property type="match status" value="1"/>
</dbReference>
<name>T1GHV9_MEGSC</name>
<feature type="transmembrane region" description="Helical" evidence="12">
    <location>
        <begin position="107"/>
        <end position="128"/>
    </location>
</feature>
<evidence type="ECO:0000256" key="7">
    <source>
        <dbReference type="ARBA" id="ARBA00023053"/>
    </source>
</evidence>
<dbReference type="PROSITE" id="PS50283">
    <property type="entry name" value="NA_SOLUT_SYMP_3"/>
    <property type="match status" value="1"/>
</dbReference>
<dbReference type="EnsemblMetazoa" id="MESCA003021-RA">
    <property type="protein sequence ID" value="MESCA003021-PA"/>
    <property type="gene ID" value="MESCA003021"/>
</dbReference>
<proteinExistence type="inferred from homology"/>
<feature type="transmembrane region" description="Helical" evidence="12">
    <location>
        <begin position="301"/>
        <end position="327"/>
    </location>
</feature>
<dbReference type="Proteomes" id="UP000015102">
    <property type="component" value="Unassembled WGS sequence"/>
</dbReference>
<protein>
    <recommendedName>
        <fullName evidence="15">Sodium-coupled monocarboxylate transporter 1</fullName>
    </recommendedName>
</protein>
<evidence type="ECO:0000256" key="4">
    <source>
        <dbReference type="ARBA" id="ARBA00022475"/>
    </source>
</evidence>
<dbReference type="GO" id="GO:0005886">
    <property type="term" value="C:plasma membrane"/>
    <property type="evidence" value="ECO:0007669"/>
    <property type="project" value="UniProtKB-SubCell"/>
</dbReference>
<dbReference type="AlphaFoldDB" id="T1GHV9"/>
<feature type="transmembrane region" description="Helical" evidence="12">
    <location>
        <begin position="362"/>
        <end position="386"/>
    </location>
</feature>
<evidence type="ECO:0000256" key="2">
    <source>
        <dbReference type="ARBA" id="ARBA00006434"/>
    </source>
</evidence>
<dbReference type="Pfam" id="PF00474">
    <property type="entry name" value="SSF"/>
    <property type="match status" value="1"/>
</dbReference>
<reference evidence="13" key="2">
    <citation type="submission" date="2015-06" db="UniProtKB">
        <authorList>
            <consortium name="EnsemblMetazoa"/>
        </authorList>
    </citation>
    <scope>IDENTIFICATION</scope>
</reference>
<evidence type="ECO:0000256" key="12">
    <source>
        <dbReference type="SAM" id="Phobius"/>
    </source>
</evidence>
<feature type="transmembrane region" description="Helical" evidence="12">
    <location>
        <begin position="149"/>
        <end position="174"/>
    </location>
</feature>
<dbReference type="GO" id="GO:0006814">
    <property type="term" value="P:sodium ion transport"/>
    <property type="evidence" value="ECO:0007669"/>
    <property type="project" value="UniProtKB-KW"/>
</dbReference>
<dbReference type="Gene3D" id="1.20.1730.10">
    <property type="entry name" value="Sodium/glucose cotransporter"/>
    <property type="match status" value="1"/>
</dbReference>
<keyword evidence="3" id="KW-0813">Transport</keyword>
<evidence type="ECO:0008006" key="15">
    <source>
        <dbReference type="Google" id="ProtNLM"/>
    </source>
</evidence>
<dbReference type="NCBIfam" id="TIGR00813">
    <property type="entry name" value="sss"/>
    <property type="match status" value="1"/>
</dbReference>
<evidence type="ECO:0000313" key="13">
    <source>
        <dbReference type="EnsemblMetazoa" id="MESCA003021-PA"/>
    </source>
</evidence>
<evidence type="ECO:0000256" key="5">
    <source>
        <dbReference type="ARBA" id="ARBA00022692"/>
    </source>
</evidence>
<evidence type="ECO:0000256" key="10">
    <source>
        <dbReference type="ARBA" id="ARBA00023201"/>
    </source>
</evidence>
<dbReference type="STRING" id="36166.T1GHV9"/>
<evidence type="ECO:0000256" key="6">
    <source>
        <dbReference type="ARBA" id="ARBA00022989"/>
    </source>
</evidence>
<dbReference type="OMA" id="FVGWPII"/>
<evidence type="ECO:0000256" key="11">
    <source>
        <dbReference type="RuleBase" id="RU362091"/>
    </source>
</evidence>
<keyword evidence="4" id="KW-1003">Cell membrane</keyword>